<keyword evidence="4" id="KW-1185">Reference proteome</keyword>
<accession>A0AAV5MJ59</accession>
<evidence type="ECO:0000313" key="4">
    <source>
        <dbReference type="Proteomes" id="UP001054252"/>
    </source>
</evidence>
<comment type="caution">
    <text evidence="3">The sequence shown here is derived from an EMBL/GenBank/DDBJ whole genome shotgun (WGS) entry which is preliminary data.</text>
</comment>
<evidence type="ECO:0000313" key="3">
    <source>
        <dbReference type="EMBL" id="GKV49528.1"/>
    </source>
</evidence>
<name>A0AAV5MJ59_9ROSI</name>
<reference evidence="3 4" key="1">
    <citation type="journal article" date="2021" name="Commun. Biol.">
        <title>The genome of Shorea leprosula (Dipterocarpaceae) highlights the ecological relevance of drought in aseasonal tropical rainforests.</title>
        <authorList>
            <person name="Ng K.K.S."/>
            <person name="Kobayashi M.J."/>
            <person name="Fawcett J.A."/>
            <person name="Hatakeyama M."/>
            <person name="Paape T."/>
            <person name="Ng C.H."/>
            <person name="Ang C.C."/>
            <person name="Tnah L.H."/>
            <person name="Lee C.T."/>
            <person name="Nishiyama T."/>
            <person name="Sese J."/>
            <person name="O'Brien M.J."/>
            <person name="Copetti D."/>
            <person name="Mohd Noor M.I."/>
            <person name="Ong R.C."/>
            <person name="Putra M."/>
            <person name="Sireger I.Z."/>
            <person name="Indrioko S."/>
            <person name="Kosugi Y."/>
            <person name="Izuno A."/>
            <person name="Isagi Y."/>
            <person name="Lee S.L."/>
            <person name="Shimizu K.K."/>
        </authorList>
    </citation>
    <scope>NUCLEOTIDE SEQUENCE [LARGE SCALE GENOMIC DNA]</scope>
    <source>
        <strain evidence="3">214</strain>
    </source>
</reference>
<dbReference type="EMBL" id="BPVZ01000303">
    <property type="protein sequence ID" value="GKV49528.1"/>
    <property type="molecule type" value="Genomic_DNA"/>
</dbReference>
<dbReference type="InterPro" id="IPR043502">
    <property type="entry name" value="DNA/RNA_pol_sf"/>
</dbReference>
<proteinExistence type="predicted"/>
<gene>
    <name evidence="3" type="ORF">SLEP1_g56275</name>
</gene>
<dbReference type="AlphaFoldDB" id="A0AAV5MJ59"/>
<dbReference type="Proteomes" id="UP001054252">
    <property type="component" value="Unassembled WGS sequence"/>
</dbReference>
<feature type="domain" description="Reverse transcriptase Ty1/copia-type" evidence="2">
    <location>
        <begin position="117"/>
        <end position="252"/>
    </location>
</feature>
<dbReference type="PANTHER" id="PTHR11439:SF524">
    <property type="entry name" value="RNA-DIRECTED DNA POLYMERASE, PROTEIN KINASE RLK-PELLE-DLSV FAMILY"/>
    <property type="match status" value="1"/>
</dbReference>
<dbReference type="SUPFAM" id="SSF56672">
    <property type="entry name" value="DNA/RNA polymerases"/>
    <property type="match status" value="1"/>
</dbReference>
<feature type="region of interest" description="Disordered" evidence="1">
    <location>
        <begin position="1"/>
        <end position="20"/>
    </location>
</feature>
<dbReference type="InterPro" id="IPR013103">
    <property type="entry name" value="RVT_2"/>
</dbReference>
<protein>
    <recommendedName>
        <fullName evidence="2">Reverse transcriptase Ty1/copia-type domain-containing protein</fullName>
    </recommendedName>
</protein>
<dbReference type="PANTHER" id="PTHR11439">
    <property type="entry name" value="GAG-POL-RELATED RETROTRANSPOSON"/>
    <property type="match status" value="1"/>
</dbReference>
<sequence>MPSSRQTIHDSFSSPVQLSSSWFPTPSTPCILQPPLPCTSSASTSAPSTSYVLESSPVVHRHLMVTRSQDGTHRVRTLPSLLSTAVPVQEPKSFSHVVCSPKWCKAMVEEYSAFLSNDTWELVPCPCPSNANIVGSKWVYKIKQKFDGTIERHKARLVAQGYIQQPSIDYDDTFSPVVKLITIRTILTLRASCSWPVHQLDVKNAFLNGELTQPVYMHQPPGFIDSARLDYVCRLWKAFYGLKQAPRACQSKYILELLERAGMKDCQVVAIPLDSKKKLAATDSPPYFNPSGYRSIVGALQYANFTHSDIAFVAQQVCQYMHASIVLHFQAVKRILRYLKGTLHYGLQLRKTQNFSLHVFINID</sequence>
<dbReference type="Pfam" id="PF07727">
    <property type="entry name" value="RVT_2"/>
    <property type="match status" value="1"/>
</dbReference>
<evidence type="ECO:0000259" key="2">
    <source>
        <dbReference type="Pfam" id="PF07727"/>
    </source>
</evidence>
<evidence type="ECO:0000256" key="1">
    <source>
        <dbReference type="SAM" id="MobiDB-lite"/>
    </source>
</evidence>
<organism evidence="3 4">
    <name type="scientific">Rubroshorea leprosula</name>
    <dbReference type="NCBI Taxonomy" id="152421"/>
    <lineage>
        <taxon>Eukaryota</taxon>
        <taxon>Viridiplantae</taxon>
        <taxon>Streptophyta</taxon>
        <taxon>Embryophyta</taxon>
        <taxon>Tracheophyta</taxon>
        <taxon>Spermatophyta</taxon>
        <taxon>Magnoliopsida</taxon>
        <taxon>eudicotyledons</taxon>
        <taxon>Gunneridae</taxon>
        <taxon>Pentapetalae</taxon>
        <taxon>rosids</taxon>
        <taxon>malvids</taxon>
        <taxon>Malvales</taxon>
        <taxon>Dipterocarpaceae</taxon>
        <taxon>Rubroshorea</taxon>
    </lineage>
</organism>